<name>G7YWT6_CLOSI</name>
<dbReference type="AlphaFoldDB" id="G7YWT6"/>
<gene>
    <name evidence="2" type="ORF">CLF_112692</name>
</gene>
<proteinExistence type="predicted"/>
<sequence>MWFSREADRNGELHVPDESHEGSPSGSSDYMSNVLEQGISLITSTVSPAKRSQPIDAGNRQTVVTARQNSSLPENIVHTLDVQWYKSERTEALAVYLWRQIFWKSFLHPSISSKVYPNRRNCFGQFPSEHNEKIGISDEANRCSKCRHFHLLRNSRLEKPPKRQQTGQHTYTLHHTQLKLSKVEIARKNVCFVKRLKYCLQSFRLLLSIRCVTTTIYCCAEDIQGETEEQMVPITVKKAFPKHQKQPKHTQLGSTGERNRKLITPLPGVGFTLCFSKRDSECTGYLSVHKYRYEYHISISDPDLHAVECFRPRSEDLVRIFCFIDREMLFEIRHSNENINHKSVRVRFSYTVSLFNKQYKIRRRLETKYEVLE</sequence>
<feature type="compositionally biased region" description="Basic and acidic residues" evidence="1">
    <location>
        <begin position="1"/>
        <end position="21"/>
    </location>
</feature>
<accession>G7YWT6</accession>
<reference evidence="2" key="1">
    <citation type="journal article" date="2011" name="Genome Biol.">
        <title>The draft genome of the carcinogenic human liver fluke Clonorchis sinensis.</title>
        <authorList>
            <person name="Wang X."/>
            <person name="Chen W."/>
            <person name="Huang Y."/>
            <person name="Sun J."/>
            <person name="Men J."/>
            <person name="Liu H."/>
            <person name="Luo F."/>
            <person name="Guo L."/>
            <person name="Lv X."/>
            <person name="Deng C."/>
            <person name="Zhou C."/>
            <person name="Fan Y."/>
            <person name="Li X."/>
            <person name="Huang L."/>
            <person name="Hu Y."/>
            <person name="Liang C."/>
            <person name="Hu X."/>
            <person name="Xu J."/>
            <person name="Yu X."/>
        </authorList>
    </citation>
    <scope>NUCLEOTIDE SEQUENCE [LARGE SCALE GENOMIC DNA]</scope>
    <source>
        <strain evidence="2">Henan</strain>
    </source>
</reference>
<dbReference type="EMBL" id="DF144734">
    <property type="protein sequence ID" value="GAA57416.1"/>
    <property type="molecule type" value="Genomic_DNA"/>
</dbReference>
<keyword evidence="3" id="KW-1185">Reference proteome</keyword>
<evidence type="ECO:0000313" key="3">
    <source>
        <dbReference type="Proteomes" id="UP000008909"/>
    </source>
</evidence>
<evidence type="ECO:0000313" key="2">
    <source>
        <dbReference type="EMBL" id="GAA57416.1"/>
    </source>
</evidence>
<reference key="2">
    <citation type="submission" date="2011-10" db="EMBL/GenBank/DDBJ databases">
        <title>The genome and transcriptome sequence of Clonorchis sinensis provide insights into the carcinogenic liver fluke.</title>
        <authorList>
            <person name="Wang X."/>
            <person name="Huang Y."/>
            <person name="Chen W."/>
            <person name="Liu H."/>
            <person name="Guo L."/>
            <person name="Chen Y."/>
            <person name="Luo F."/>
            <person name="Zhou W."/>
            <person name="Sun J."/>
            <person name="Mao Q."/>
            <person name="Liang P."/>
            <person name="Zhou C."/>
            <person name="Tian Y."/>
            <person name="Men J."/>
            <person name="Lv X."/>
            <person name="Huang L."/>
            <person name="Zhou J."/>
            <person name="Hu Y."/>
            <person name="Li R."/>
            <person name="Zhang F."/>
            <person name="Lei H."/>
            <person name="Li X."/>
            <person name="Hu X."/>
            <person name="Liang C."/>
            <person name="Xu J."/>
            <person name="Wu Z."/>
            <person name="Yu X."/>
        </authorList>
    </citation>
    <scope>NUCLEOTIDE SEQUENCE</scope>
    <source>
        <strain>Henan</strain>
    </source>
</reference>
<evidence type="ECO:0000256" key="1">
    <source>
        <dbReference type="SAM" id="MobiDB-lite"/>
    </source>
</evidence>
<feature type="region of interest" description="Disordered" evidence="1">
    <location>
        <begin position="1"/>
        <end position="29"/>
    </location>
</feature>
<protein>
    <submittedName>
        <fullName evidence="2">Uncharacterized protein</fullName>
    </submittedName>
</protein>
<organism evidence="2 3">
    <name type="scientific">Clonorchis sinensis</name>
    <name type="common">Chinese liver fluke</name>
    <dbReference type="NCBI Taxonomy" id="79923"/>
    <lineage>
        <taxon>Eukaryota</taxon>
        <taxon>Metazoa</taxon>
        <taxon>Spiralia</taxon>
        <taxon>Lophotrochozoa</taxon>
        <taxon>Platyhelminthes</taxon>
        <taxon>Trematoda</taxon>
        <taxon>Digenea</taxon>
        <taxon>Opisthorchiida</taxon>
        <taxon>Opisthorchiata</taxon>
        <taxon>Opisthorchiidae</taxon>
        <taxon>Clonorchis</taxon>
    </lineage>
</organism>
<dbReference type="Proteomes" id="UP000008909">
    <property type="component" value="Unassembled WGS sequence"/>
</dbReference>